<proteinExistence type="predicted"/>
<dbReference type="HOGENOM" id="CLU_676219_0_0_1"/>
<organism evidence="2">
    <name type="scientific">Gaeumannomyces tritici (strain R3-111a-1)</name>
    <name type="common">Wheat and barley take-all root rot fungus</name>
    <name type="synonym">Gaeumannomyces graminis var. tritici</name>
    <dbReference type="NCBI Taxonomy" id="644352"/>
    <lineage>
        <taxon>Eukaryota</taxon>
        <taxon>Fungi</taxon>
        <taxon>Dikarya</taxon>
        <taxon>Ascomycota</taxon>
        <taxon>Pezizomycotina</taxon>
        <taxon>Sordariomycetes</taxon>
        <taxon>Sordariomycetidae</taxon>
        <taxon>Magnaporthales</taxon>
        <taxon>Magnaporthaceae</taxon>
        <taxon>Gaeumannomyces</taxon>
    </lineage>
</organism>
<reference evidence="2" key="2">
    <citation type="submission" date="2010-07" db="EMBL/GenBank/DDBJ databases">
        <authorList>
            <consortium name="The Broad Institute Genome Sequencing Platform"/>
            <consortium name="Broad Institute Genome Sequencing Center for Infectious Disease"/>
            <person name="Ma L.-J."/>
            <person name="Dead R."/>
            <person name="Young S."/>
            <person name="Zeng Q."/>
            <person name="Koehrsen M."/>
            <person name="Alvarado L."/>
            <person name="Berlin A."/>
            <person name="Chapman S.B."/>
            <person name="Chen Z."/>
            <person name="Freedman E."/>
            <person name="Gellesch M."/>
            <person name="Goldberg J."/>
            <person name="Griggs A."/>
            <person name="Gujja S."/>
            <person name="Heilman E.R."/>
            <person name="Heiman D."/>
            <person name="Hepburn T."/>
            <person name="Howarth C."/>
            <person name="Jen D."/>
            <person name="Larson L."/>
            <person name="Mehta T."/>
            <person name="Neiman D."/>
            <person name="Pearson M."/>
            <person name="Roberts A."/>
            <person name="Saif S."/>
            <person name="Shea T."/>
            <person name="Shenoy N."/>
            <person name="Sisk P."/>
            <person name="Stolte C."/>
            <person name="Sykes S."/>
            <person name="Walk T."/>
            <person name="White J."/>
            <person name="Yandava C."/>
            <person name="Haas B."/>
            <person name="Nusbaum C."/>
            <person name="Birren B."/>
        </authorList>
    </citation>
    <scope>NUCLEOTIDE SEQUENCE</scope>
    <source>
        <strain evidence="2">R3-111a-1</strain>
    </source>
</reference>
<accession>J3PGJ3</accession>
<dbReference type="AlphaFoldDB" id="J3PGJ3"/>
<dbReference type="GeneID" id="20353079"/>
<keyword evidence="1" id="KW-0175">Coiled coil</keyword>
<name>J3PGJ3_GAET3</name>
<evidence type="ECO:0000313" key="2">
    <source>
        <dbReference type="EMBL" id="EJT69738.1"/>
    </source>
</evidence>
<dbReference type="VEuPathDB" id="FungiDB:GGTG_12621"/>
<sequence>MYTPPTIPYYAPESDLPAPLPTWEEIYAQTQTTYIKRLPCGQQWELMYRPGEWVDSVKSTFIQVGEHYTVSISRVPIADERDYWDRELIPRPYQQDIFTGAENMMFLRQMMGSKVRIPKVYAMYKHTIEFEQETCRLNIVVREFIPGKPAKDFFTRAAAFKAILFDGPSANQLKRDKALIGQRVFLGQLAAAEGRSQMRELEARLADANAATERREQEWARRRQLYKELTEPQLTAFGSLDVAEVATWDAWPPCIKTYTRGGVVCPILTIDDLIECWAVWSADPVVRERNKQQLREKLKGESMAFIHPAGVESYGLLAGEGEILSQDGSVVTVNFCDLAWGPASFSDVFSDAEQVARTARVMRDARAALGANPDIKPNFDHRLYKNVNWSRVLTFPALRAKKTSKKP</sequence>
<evidence type="ECO:0000256" key="1">
    <source>
        <dbReference type="SAM" id="Coils"/>
    </source>
</evidence>
<evidence type="ECO:0000313" key="4">
    <source>
        <dbReference type="Proteomes" id="UP000006039"/>
    </source>
</evidence>
<evidence type="ECO:0008006" key="5">
    <source>
        <dbReference type="Google" id="ProtNLM"/>
    </source>
</evidence>
<dbReference type="OrthoDB" id="4177236at2759"/>
<dbReference type="Proteomes" id="UP000006039">
    <property type="component" value="Unassembled WGS sequence"/>
</dbReference>
<protein>
    <recommendedName>
        <fullName evidence="5">Aminoglycoside phosphotransferase domain-containing protein</fullName>
    </recommendedName>
</protein>
<reference evidence="2" key="3">
    <citation type="submission" date="2010-09" db="EMBL/GenBank/DDBJ databases">
        <title>Annotation of Gaeumannomyces graminis var. tritici R3-111a-1.</title>
        <authorList>
            <consortium name="The Broad Institute Genome Sequencing Platform"/>
            <person name="Ma L.-J."/>
            <person name="Dead R."/>
            <person name="Young S.K."/>
            <person name="Zeng Q."/>
            <person name="Gargeya S."/>
            <person name="Fitzgerald M."/>
            <person name="Haas B."/>
            <person name="Abouelleil A."/>
            <person name="Alvarado L."/>
            <person name="Arachchi H.M."/>
            <person name="Berlin A."/>
            <person name="Brown A."/>
            <person name="Chapman S.B."/>
            <person name="Chen Z."/>
            <person name="Dunbar C."/>
            <person name="Freedman E."/>
            <person name="Gearin G."/>
            <person name="Gellesch M."/>
            <person name="Goldberg J."/>
            <person name="Griggs A."/>
            <person name="Gujja S."/>
            <person name="Heiman D."/>
            <person name="Howarth C."/>
            <person name="Larson L."/>
            <person name="Lui A."/>
            <person name="MacDonald P.J.P."/>
            <person name="Mehta T."/>
            <person name="Montmayeur A."/>
            <person name="Murphy C."/>
            <person name="Neiman D."/>
            <person name="Pearson M."/>
            <person name="Priest M."/>
            <person name="Roberts A."/>
            <person name="Saif S."/>
            <person name="Shea T."/>
            <person name="Shenoy N."/>
            <person name="Sisk P."/>
            <person name="Stolte C."/>
            <person name="Sykes S."/>
            <person name="Yandava C."/>
            <person name="Wortman J."/>
            <person name="Nusbaum C."/>
            <person name="Birren B."/>
        </authorList>
    </citation>
    <scope>NUCLEOTIDE SEQUENCE</scope>
    <source>
        <strain evidence="2">R3-111a-1</strain>
    </source>
</reference>
<evidence type="ECO:0000313" key="3">
    <source>
        <dbReference type="EnsemblFungi" id="EJT69738"/>
    </source>
</evidence>
<feature type="coiled-coil region" evidence="1">
    <location>
        <begin position="191"/>
        <end position="218"/>
    </location>
</feature>
<keyword evidence="4" id="KW-1185">Reference proteome</keyword>
<reference evidence="4" key="1">
    <citation type="submission" date="2010-07" db="EMBL/GenBank/DDBJ databases">
        <title>The genome sequence of Gaeumannomyces graminis var. tritici strain R3-111a-1.</title>
        <authorList>
            <consortium name="The Broad Institute Genome Sequencing Platform"/>
            <person name="Ma L.-J."/>
            <person name="Dead R."/>
            <person name="Young S."/>
            <person name="Zeng Q."/>
            <person name="Koehrsen M."/>
            <person name="Alvarado L."/>
            <person name="Berlin A."/>
            <person name="Chapman S.B."/>
            <person name="Chen Z."/>
            <person name="Freedman E."/>
            <person name="Gellesch M."/>
            <person name="Goldberg J."/>
            <person name="Griggs A."/>
            <person name="Gujja S."/>
            <person name="Heilman E.R."/>
            <person name="Heiman D."/>
            <person name="Hepburn T."/>
            <person name="Howarth C."/>
            <person name="Jen D."/>
            <person name="Larson L."/>
            <person name="Mehta T."/>
            <person name="Neiman D."/>
            <person name="Pearson M."/>
            <person name="Roberts A."/>
            <person name="Saif S."/>
            <person name="Shea T."/>
            <person name="Shenoy N."/>
            <person name="Sisk P."/>
            <person name="Stolte C."/>
            <person name="Sykes S."/>
            <person name="Walk T."/>
            <person name="White J."/>
            <person name="Yandava C."/>
            <person name="Haas B."/>
            <person name="Nusbaum C."/>
            <person name="Birren B."/>
        </authorList>
    </citation>
    <scope>NUCLEOTIDE SEQUENCE [LARGE SCALE GENOMIC DNA]</scope>
    <source>
        <strain evidence="4">R3-111a-1</strain>
    </source>
</reference>
<dbReference type="RefSeq" id="XP_009228786.1">
    <property type="nucleotide sequence ID" value="XM_009230522.1"/>
</dbReference>
<dbReference type="EnsemblFungi" id="EJT69738">
    <property type="protein sequence ID" value="EJT69738"/>
    <property type="gene ID" value="GGTG_12621"/>
</dbReference>
<dbReference type="EMBL" id="GL385403">
    <property type="protein sequence ID" value="EJT69738.1"/>
    <property type="molecule type" value="Genomic_DNA"/>
</dbReference>
<reference evidence="3" key="5">
    <citation type="submission" date="2018-04" db="UniProtKB">
        <authorList>
            <consortium name="EnsemblFungi"/>
        </authorList>
    </citation>
    <scope>IDENTIFICATION</scope>
    <source>
        <strain evidence="3">R3-111a-1</strain>
    </source>
</reference>
<reference evidence="3" key="4">
    <citation type="journal article" date="2015" name="G3 (Bethesda)">
        <title>Genome sequences of three phytopathogenic species of the Magnaporthaceae family of fungi.</title>
        <authorList>
            <person name="Okagaki L.H."/>
            <person name="Nunes C.C."/>
            <person name="Sailsbery J."/>
            <person name="Clay B."/>
            <person name="Brown D."/>
            <person name="John T."/>
            <person name="Oh Y."/>
            <person name="Young N."/>
            <person name="Fitzgerald M."/>
            <person name="Haas B.J."/>
            <person name="Zeng Q."/>
            <person name="Young S."/>
            <person name="Adiconis X."/>
            <person name="Fan L."/>
            <person name="Levin J.Z."/>
            <person name="Mitchell T.K."/>
            <person name="Okubara P.A."/>
            <person name="Farman M.L."/>
            <person name="Kohn L.M."/>
            <person name="Birren B."/>
            <person name="Ma L.-J."/>
            <person name="Dean R.A."/>
        </authorList>
    </citation>
    <scope>NUCLEOTIDE SEQUENCE</scope>
    <source>
        <strain evidence="3">R3-111a-1</strain>
    </source>
</reference>
<gene>
    <name evidence="3" type="primary">20353079</name>
    <name evidence="2" type="ORF">GGTG_12621</name>
</gene>